<gene>
    <name evidence="2" type="ORF">GSF22_32390</name>
</gene>
<dbReference type="InterPro" id="IPR008965">
    <property type="entry name" value="CBM2/CBM3_carb-bd_dom_sf"/>
</dbReference>
<sequence length="109" mass="10887">PPPTTGPPAACTARYRVTGQWSGGFQGEVEVVAGSTAVNGWTVNWAFPNGQQISSSWSATVTASGSSVTARNVGYNGNLAAGTSTTFGFLASWNGTNAAPATLTCTAGA</sequence>
<proteinExistence type="predicted"/>
<dbReference type="SUPFAM" id="SSF49384">
    <property type="entry name" value="Carbohydrate-binding domain"/>
    <property type="match status" value="1"/>
</dbReference>
<dbReference type="SMART" id="SM00637">
    <property type="entry name" value="CBD_II"/>
    <property type="match status" value="1"/>
</dbReference>
<dbReference type="RefSeq" id="WP_208817733.1">
    <property type="nucleotide sequence ID" value="NZ_WVUH01000547.1"/>
</dbReference>
<feature type="non-terminal residue" evidence="2">
    <location>
        <position position="1"/>
    </location>
</feature>
<dbReference type="Pfam" id="PF00553">
    <property type="entry name" value="CBM_2"/>
    <property type="match status" value="1"/>
</dbReference>
<keyword evidence="3" id="KW-1185">Reference proteome</keyword>
<name>A0ABS3W1U1_MICEH</name>
<dbReference type="PROSITE" id="PS51173">
    <property type="entry name" value="CBM2"/>
    <property type="match status" value="1"/>
</dbReference>
<dbReference type="EMBL" id="WVUH01000547">
    <property type="protein sequence ID" value="MBO4210658.1"/>
    <property type="molecule type" value="Genomic_DNA"/>
</dbReference>
<dbReference type="InterPro" id="IPR012291">
    <property type="entry name" value="CBM2_carb-bd_dom_sf"/>
</dbReference>
<protein>
    <submittedName>
        <fullName evidence="2">Cellulose-binding protein</fullName>
    </submittedName>
</protein>
<comment type="caution">
    <text evidence="2">The sequence shown here is derived from an EMBL/GenBank/DDBJ whole genome shotgun (WGS) entry which is preliminary data.</text>
</comment>
<dbReference type="Gene3D" id="2.60.40.290">
    <property type="match status" value="1"/>
</dbReference>
<dbReference type="InterPro" id="IPR001919">
    <property type="entry name" value="CBD2"/>
</dbReference>
<evidence type="ECO:0000313" key="2">
    <source>
        <dbReference type="EMBL" id="MBO4210658.1"/>
    </source>
</evidence>
<evidence type="ECO:0000259" key="1">
    <source>
        <dbReference type="PROSITE" id="PS51173"/>
    </source>
</evidence>
<organism evidence="2 3">
    <name type="scientific">Micromonospora echinofusca</name>
    <dbReference type="NCBI Taxonomy" id="47858"/>
    <lineage>
        <taxon>Bacteria</taxon>
        <taxon>Bacillati</taxon>
        <taxon>Actinomycetota</taxon>
        <taxon>Actinomycetes</taxon>
        <taxon>Micromonosporales</taxon>
        <taxon>Micromonosporaceae</taxon>
        <taxon>Micromonospora</taxon>
    </lineage>
</organism>
<accession>A0ABS3W1U1</accession>
<reference evidence="2 3" key="1">
    <citation type="submission" date="2019-12" db="EMBL/GenBank/DDBJ databases">
        <title>Whole genome sequencing of endophytic Actinobacterium Micromonospora sp. MPMI6T.</title>
        <authorList>
            <person name="Evv R."/>
            <person name="Podile A.R."/>
        </authorList>
    </citation>
    <scope>NUCLEOTIDE SEQUENCE [LARGE SCALE GENOMIC DNA]</scope>
    <source>
        <strain evidence="2 3">MPMI6</strain>
    </source>
</reference>
<evidence type="ECO:0000313" key="3">
    <source>
        <dbReference type="Proteomes" id="UP000823521"/>
    </source>
</evidence>
<feature type="domain" description="CBM2" evidence="1">
    <location>
        <begin position="4"/>
        <end position="109"/>
    </location>
</feature>
<dbReference type="Proteomes" id="UP000823521">
    <property type="component" value="Unassembled WGS sequence"/>
</dbReference>